<dbReference type="EMBL" id="RXOE01000002">
    <property type="protein sequence ID" value="RTQ34488.1"/>
    <property type="molecule type" value="Genomic_DNA"/>
</dbReference>
<evidence type="ECO:0000313" key="4">
    <source>
        <dbReference type="Proteomes" id="UP000267418"/>
    </source>
</evidence>
<keyword evidence="4" id="KW-1185">Reference proteome</keyword>
<name>A0A431TLF3_9BURK</name>
<proteinExistence type="predicted"/>
<keyword evidence="1" id="KW-0732">Signal</keyword>
<protein>
    <submittedName>
        <fullName evidence="3">DUF695 domain-containing protein</fullName>
    </submittedName>
</protein>
<feature type="signal peptide" evidence="1">
    <location>
        <begin position="1"/>
        <end position="18"/>
    </location>
</feature>
<dbReference type="InterPro" id="IPR016097">
    <property type="entry name" value="DUF695"/>
</dbReference>
<feature type="chain" id="PRO_5019081146" evidence="1">
    <location>
        <begin position="19"/>
        <end position="158"/>
    </location>
</feature>
<gene>
    <name evidence="3" type="ORF">EJP69_08645</name>
</gene>
<accession>A0A431TLF3</accession>
<comment type="caution">
    <text evidence="3">The sequence shown here is derived from an EMBL/GenBank/DDBJ whole genome shotgun (WGS) entry which is preliminary data.</text>
</comment>
<dbReference type="Proteomes" id="UP000267418">
    <property type="component" value="Unassembled WGS sequence"/>
</dbReference>
<evidence type="ECO:0000259" key="2">
    <source>
        <dbReference type="Pfam" id="PF05117"/>
    </source>
</evidence>
<reference evidence="3 4" key="1">
    <citation type="submission" date="2018-12" db="EMBL/GenBank/DDBJ databases">
        <title>The genome of Variovorax gossypii DSM 100435.</title>
        <authorList>
            <person name="Gao J."/>
            <person name="Sun J."/>
        </authorList>
    </citation>
    <scope>NUCLEOTIDE SEQUENCE [LARGE SCALE GENOMIC DNA]</scope>
    <source>
        <strain evidence="3 4">DSM 100435</strain>
    </source>
</reference>
<organism evidence="3 4">
    <name type="scientific">Variovorax gossypii</name>
    <dbReference type="NCBI Taxonomy" id="1679495"/>
    <lineage>
        <taxon>Bacteria</taxon>
        <taxon>Pseudomonadati</taxon>
        <taxon>Pseudomonadota</taxon>
        <taxon>Betaproteobacteria</taxon>
        <taxon>Burkholderiales</taxon>
        <taxon>Comamonadaceae</taxon>
        <taxon>Variovorax</taxon>
    </lineage>
</organism>
<evidence type="ECO:0000313" key="3">
    <source>
        <dbReference type="EMBL" id="RTQ34488.1"/>
    </source>
</evidence>
<dbReference type="AlphaFoldDB" id="A0A431TLF3"/>
<feature type="domain" description="DUF695" evidence="2">
    <location>
        <begin position="42"/>
        <end position="152"/>
    </location>
</feature>
<dbReference type="OrthoDB" id="117129at2"/>
<dbReference type="Pfam" id="PF05117">
    <property type="entry name" value="DUF695"/>
    <property type="match status" value="1"/>
</dbReference>
<sequence>MRSFLGTALLAISCAASAMPPVEMWSTATATRPSDGWVMVYRFADRLSSDFKKSSQPERVSIVWRYTGSKGLPVTPEREAMDALEDAVERFAPNKATLAVVSTGNNQRRWVYYTESASNFIEAVRSVQSRASHVSLEFETTADPGWTFHDSFVRSIRR</sequence>
<evidence type="ECO:0000256" key="1">
    <source>
        <dbReference type="SAM" id="SignalP"/>
    </source>
</evidence>